<evidence type="ECO:0000259" key="4">
    <source>
        <dbReference type="PROSITE" id="PS50158"/>
    </source>
</evidence>
<feature type="coiled-coil region" evidence="2">
    <location>
        <begin position="764"/>
        <end position="821"/>
    </location>
</feature>
<dbReference type="Proteomes" id="UP001151760">
    <property type="component" value="Unassembled WGS sequence"/>
</dbReference>
<evidence type="ECO:0000256" key="2">
    <source>
        <dbReference type="SAM" id="Coils"/>
    </source>
</evidence>
<keyword evidence="6" id="KW-1185">Reference proteome</keyword>
<reference evidence="5" key="1">
    <citation type="journal article" date="2022" name="Int. J. Mol. Sci.">
        <title>Draft Genome of Tanacetum Coccineum: Genomic Comparison of Closely Related Tanacetum-Family Plants.</title>
        <authorList>
            <person name="Yamashiro T."/>
            <person name="Shiraishi A."/>
            <person name="Nakayama K."/>
            <person name="Satake H."/>
        </authorList>
    </citation>
    <scope>NUCLEOTIDE SEQUENCE</scope>
</reference>
<dbReference type="InterPro" id="IPR001878">
    <property type="entry name" value="Znf_CCHC"/>
</dbReference>
<dbReference type="EMBL" id="BQNB010010117">
    <property type="protein sequence ID" value="GJS72944.1"/>
    <property type="molecule type" value="Genomic_DNA"/>
</dbReference>
<dbReference type="SUPFAM" id="SSF56219">
    <property type="entry name" value="DNase I-like"/>
    <property type="match status" value="1"/>
</dbReference>
<organism evidence="5 6">
    <name type="scientific">Tanacetum coccineum</name>
    <dbReference type="NCBI Taxonomy" id="301880"/>
    <lineage>
        <taxon>Eukaryota</taxon>
        <taxon>Viridiplantae</taxon>
        <taxon>Streptophyta</taxon>
        <taxon>Embryophyta</taxon>
        <taxon>Tracheophyta</taxon>
        <taxon>Spermatophyta</taxon>
        <taxon>Magnoliopsida</taxon>
        <taxon>eudicotyledons</taxon>
        <taxon>Gunneridae</taxon>
        <taxon>Pentapetalae</taxon>
        <taxon>asterids</taxon>
        <taxon>campanulids</taxon>
        <taxon>Asterales</taxon>
        <taxon>Asteraceae</taxon>
        <taxon>Asteroideae</taxon>
        <taxon>Anthemideae</taxon>
        <taxon>Anthemidinae</taxon>
        <taxon>Tanacetum</taxon>
    </lineage>
</organism>
<feature type="region of interest" description="Disordered" evidence="3">
    <location>
        <begin position="650"/>
        <end position="669"/>
    </location>
</feature>
<dbReference type="InterPro" id="IPR052343">
    <property type="entry name" value="Retrotransposon-Effector_Assoc"/>
</dbReference>
<dbReference type="InterPro" id="IPR036691">
    <property type="entry name" value="Endo/exonu/phosph_ase_sf"/>
</dbReference>
<feature type="region of interest" description="Disordered" evidence="3">
    <location>
        <begin position="600"/>
        <end position="626"/>
    </location>
</feature>
<dbReference type="InterPro" id="IPR036875">
    <property type="entry name" value="Znf_CCHC_sf"/>
</dbReference>
<dbReference type="Pfam" id="PF14223">
    <property type="entry name" value="Retrotran_gag_2"/>
    <property type="match status" value="1"/>
</dbReference>
<sequence length="920" mass="105497">MVRKVACDCHGDEGGHEVIMVVRGVGDDGDGGVTAAVEGWQRLSNAPLWCSMVMAAVGELLNALSIGKVDEKVQLPPQTTWVPTISVSEGRLKRSVEKIGWMVKKDWVDVIIQGEKPDLIGFQETKSGAMLITFQWKMCLYGSHVSKEKSSLWDRLAGLLSNSSEDWCIFGDFNVLKEADIENVVLKGWNKEVKSRRKRFGGLHESINEYNKEAIRWELEAEPRALDDEERLKWLEARRLWIGKEREKTYMLRQKARVRWDIDGDENSKFFHSFVKRRNNKNNIRGLMVDGLCDDTNMIEKPVEEKEVWDAVISCGGDKAPESDGFNFTFIKRFWDVFKKDLIDDIKWFWDRKEISRGCNSSFVTLIPKVADPIGLGEYKPISLIGCYYKIITKILAERIKLVIGKLVGEVHNAFIGDKFILDDILIANETVDFVKKNKSKDLWHAITYGDFPPIQYNPKTKKDETVSFDKQNDDLKKILAKNNEAKMVIYNALPLKDNKIDLLVQQYEQFTIPEEESIDNAFARFNTIITSLKALDEGFSSKNYVRKFLRALHPKWRAKVTAIEESKDLTSLSLDELIGNLKVYEVIIKNDSKMVKGKREQNRSLALKAKKESSDEDSSTSDSEDEEYAMAVRDFNFFFKRRGRFVRQPHDERKVSQRNKDDKNGKGERKCFKCGDSNHLIGECPKLSRSYNQRAFVGGSWNDNDEDEKEKTKDEKCLMAKASNEVLSETEFFSDDQSSLDEKDLDNEYNRLCKIGLKVMAKNKSLKQIKNKLENEVLELKNKLSKIEKGKEVNEECKTCQDLRFENEKLKEEISKLNQFNNSSKSLKKMLNLQKPSGDKSGLGFNFTKGSTSESKQVNFVKSQEVESKEKVVESNSSPRPKFMLINNTKIPIASEDEVKRFYKPSLKPGVGFTKPKTA</sequence>
<evidence type="ECO:0000256" key="3">
    <source>
        <dbReference type="SAM" id="MobiDB-lite"/>
    </source>
</evidence>
<proteinExistence type="predicted"/>
<accession>A0ABQ4Y5K4</accession>
<keyword evidence="1" id="KW-0479">Metal-binding</keyword>
<dbReference type="SUPFAM" id="SSF57756">
    <property type="entry name" value="Retrovirus zinc finger-like domains"/>
    <property type="match status" value="1"/>
</dbReference>
<dbReference type="PANTHER" id="PTHR46890:SF50">
    <property type="entry name" value="RNA-DIRECTED DNA POLYMERASE, EUKARYOTA, REVERSE TRANSCRIPTASE ZINC-BINDING DOMAIN PROTEIN-RELATED"/>
    <property type="match status" value="1"/>
</dbReference>
<keyword evidence="1" id="KW-0862">Zinc</keyword>
<keyword evidence="2" id="KW-0175">Coiled coil</keyword>
<gene>
    <name evidence="5" type="ORF">Tco_0705785</name>
</gene>
<evidence type="ECO:0000313" key="5">
    <source>
        <dbReference type="EMBL" id="GJS72944.1"/>
    </source>
</evidence>
<comment type="caution">
    <text evidence="5">The sequence shown here is derived from an EMBL/GenBank/DDBJ whole genome shotgun (WGS) entry which is preliminary data.</text>
</comment>
<evidence type="ECO:0000313" key="6">
    <source>
        <dbReference type="Proteomes" id="UP001151760"/>
    </source>
</evidence>
<evidence type="ECO:0000256" key="1">
    <source>
        <dbReference type="PROSITE-ProRule" id="PRU00047"/>
    </source>
</evidence>
<dbReference type="PANTHER" id="PTHR46890">
    <property type="entry name" value="NON-LTR RETROLELEMENT REVERSE TRANSCRIPTASE-LIKE PROTEIN-RELATED"/>
    <property type="match status" value="1"/>
</dbReference>
<dbReference type="PROSITE" id="PS50158">
    <property type="entry name" value="ZF_CCHC"/>
    <property type="match status" value="1"/>
</dbReference>
<protein>
    <submittedName>
        <fullName evidence="5">Zf-CCHC domain-containing protein</fullName>
    </submittedName>
</protein>
<feature type="compositionally biased region" description="Acidic residues" evidence="3">
    <location>
        <begin position="615"/>
        <end position="626"/>
    </location>
</feature>
<feature type="domain" description="CCHC-type" evidence="4">
    <location>
        <begin position="670"/>
        <end position="687"/>
    </location>
</feature>
<keyword evidence="1" id="KW-0863">Zinc-finger</keyword>
<name>A0ABQ4Y5K4_9ASTR</name>
<reference evidence="5" key="2">
    <citation type="submission" date="2022-01" db="EMBL/GenBank/DDBJ databases">
        <authorList>
            <person name="Yamashiro T."/>
            <person name="Shiraishi A."/>
            <person name="Satake H."/>
            <person name="Nakayama K."/>
        </authorList>
    </citation>
    <scope>NUCLEOTIDE SEQUENCE</scope>
</reference>